<reference evidence="1 2" key="1">
    <citation type="submission" date="2017-11" db="EMBL/GenBank/DDBJ databases">
        <title>Draft genome sequence of Rhizobiales bacterium SY3-13.</title>
        <authorList>
            <person name="Sun C."/>
        </authorList>
    </citation>
    <scope>NUCLEOTIDE SEQUENCE [LARGE SCALE GENOMIC DNA]</scope>
    <source>
        <strain evidence="1 2">SY3-13</strain>
    </source>
</reference>
<organism evidence="1 2">
    <name type="scientific">Minwuia thermotolerans</name>
    <dbReference type="NCBI Taxonomy" id="2056226"/>
    <lineage>
        <taxon>Bacteria</taxon>
        <taxon>Pseudomonadati</taxon>
        <taxon>Pseudomonadota</taxon>
        <taxon>Alphaproteobacteria</taxon>
        <taxon>Minwuiales</taxon>
        <taxon>Minwuiaceae</taxon>
        <taxon>Minwuia</taxon>
    </lineage>
</organism>
<dbReference type="EMBL" id="PHIG01000004">
    <property type="protein sequence ID" value="PJK31695.1"/>
    <property type="molecule type" value="Genomic_DNA"/>
</dbReference>
<comment type="caution">
    <text evidence="1">The sequence shown here is derived from an EMBL/GenBank/DDBJ whole genome shotgun (WGS) entry which is preliminary data.</text>
</comment>
<name>A0A2M9G7L3_9PROT</name>
<dbReference type="OrthoDB" id="8075301at2"/>
<proteinExistence type="predicted"/>
<gene>
    <name evidence="1" type="ORF">CVT23_01210</name>
</gene>
<protein>
    <submittedName>
        <fullName evidence="1">Uncharacterized protein</fullName>
    </submittedName>
</protein>
<dbReference type="Proteomes" id="UP000229498">
    <property type="component" value="Unassembled WGS sequence"/>
</dbReference>
<keyword evidence="2" id="KW-1185">Reference proteome</keyword>
<dbReference type="RefSeq" id="WP_109794521.1">
    <property type="nucleotide sequence ID" value="NZ_PHIG01000004.1"/>
</dbReference>
<sequence length="133" mass="15509">MTDDFEGEFGRLEILDYTAFGRLIADWAMDRKPWPESLEEFKSIVEPDIARVPPRMKAIHVVQPNQEIFYLRLPPKKMITRSLERFAERDKKGSGPRYQVPPFYADMVCGDEALTHTDFFLSRVADYTISICM</sequence>
<accession>A0A2M9G7L3</accession>
<dbReference type="AlphaFoldDB" id="A0A2M9G7L3"/>
<evidence type="ECO:0000313" key="1">
    <source>
        <dbReference type="EMBL" id="PJK31695.1"/>
    </source>
</evidence>
<evidence type="ECO:0000313" key="2">
    <source>
        <dbReference type="Proteomes" id="UP000229498"/>
    </source>
</evidence>